<protein>
    <submittedName>
        <fullName evidence="2">Minor tail protein</fullName>
    </submittedName>
</protein>
<dbReference type="Gene3D" id="2.40.30.200">
    <property type="match status" value="1"/>
</dbReference>
<dbReference type="Proteomes" id="UP000247188">
    <property type="component" value="Segment"/>
</dbReference>
<keyword evidence="3" id="KW-1185">Reference proteome</keyword>
<feature type="compositionally biased region" description="Pro residues" evidence="1">
    <location>
        <begin position="12"/>
        <end position="21"/>
    </location>
</feature>
<feature type="region of interest" description="Disordered" evidence="1">
    <location>
        <begin position="1"/>
        <end position="25"/>
    </location>
</feature>
<evidence type="ECO:0000256" key="1">
    <source>
        <dbReference type="SAM" id="MobiDB-lite"/>
    </source>
</evidence>
<reference evidence="3" key="1">
    <citation type="submission" date="2018-04" db="EMBL/GenBank/DDBJ databases">
        <authorList>
            <person name="Go L.Y."/>
            <person name="Mitchell J.A."/>
        </authorList>
    </citation>
    <scope>NUCLEOTIDE SEQUENCE [LARGE SCALE GENOMIC DNA]</scope>
</reference>
<dbReference type="RefSeq" id="YP_010754702.1">
    <property type="nucleotide sequence ID" value="NC_073462.1"/>
</dbReference>
<dbReference type="KEGG" id="vg:80019300"/>
<sequence length="340" mass="37057">MPIPVLGRAPEVPTPSGPQPPQKVHWGRTYVSITGRNGEGEEIPLTGFSDPRWPGIVLMPGATGLDAPPFELHADDSPNLDGGIFRDARAVAREIMIPVHLHGIDRRTVKQIKSRLVSALNPKKGYCVLKFVEGDAVPRYIRCYYKSGMEGSESEDQSGFTWKKFGIQLTAYDPYFYGDDVQVAQWLFGGGETFLSEGDDGDLGTPDDQPFFPLKLNAGLVSGSEVEVSNPGDVEAWPRWELTGPIKSFKFTSPTGESFGIAAPGDGSDVIPGGTTLVVDTRPGYKSLKDNTGKNYWPDLDDNPQLWQIPEGDSTCTVDIVSGSPSATVRLTFQPRYEGY</sequence>
<dbReference type="EMBL" id="MH155870">
    <property type="protein sequence ID" value="AWN05302.1"/>
    <property type="molecule type" value="Genomic_DNA"/>
</dbReference>
<evidence type="ECO:0000313" key="2">
    <source>
        <dbReference type="EMBL" id="AWN05302.1"/>
    </source>
</evidence>
<organism evidence="2 3">
    <name type="scientific">Streptomyces phage Ibantik</name>
    <dbReference type="NCBI Taxonomy" id="2182397"/>
    <lineage>
        <taxon>Viruses</taxon>
        <taxon>Duplodnaviria</taxon>
        <taxon>Heunggongvirae</taxon>
        <taxon>Uroviricota</taxon>
        <taxon>Caudoviricetes</taxon>
        <taxon>Ibantikvirus</taxon>
        <taxon>Ibantikvirus ibantik</taxon>
    </lineage>
</organism>
<proteinExistence type="predicted"/>
<dbReference type="GeneID" id="80019300"/>
<evidence type="ECO:0000313" key="3">
    <source>
        <dbReference type="Proteomes" id="UP000247188"/>
    </source>
</evidence>
<accession>A0A2U8UNU5</accession>
<name>A0A2U8UNU5_9CAUD</name>
<gene>
    <name evidence="2" type="primary">80</name>
    <name evidence="2" type="ORF">SEA_IBANTIK_80</name>
</gene>